<feature type="compositionally biased region" description="Low complexity" evidence="5">
    <location>
        <begin position="33"/>
        <end position="64"/>
    </location>
</feature>
<feature type="domain" description="Fe/B12 periplasmic-binding" evidence="7">
    <location>
        <begin position="85"/>
        <end position="346"/>
    </location>
</feature>
<feature type="chain" id="PRO_5017670676" evidence="6">
    <location>
        <begin position="32"/>
        <end position="346"/>
    </location>
</feature>
<dbReference type="PANTHER" id="PTHR30532">
    <property type="entry name" value="IRON III DICITRATE-BINDING PERIPLASMIC PROTEIN"/>
    <property type="match status" value="1"/>
</dbReference>
<gene>
    <name evidence="8" type="ORF">DFP98_15233</name>
</gene>
<dbReference type="GO" id="GO:1901678">
    <property type="term" value="P:iron coordination entity transport"/>
    <property type="evidence" value="ECO:0007669"/>
    <property type="project" value="UniProtKB-ARBA"/>
</dbReference>
<dbReference type="InterPro" id="IPR051313">
    <property type="entry name" value="Bact_iron-sidero_bind"/>
</dbReference>
<name>A0A3D9HUD1_9BACL</name>
<evidence type="ECO:0000256" key="2">
    <source>
        <dbReference type="ARBA" id="ARBA00008814"/>
    </source>
</evidence>
<dbReference type="SUPFAM" id="SSF53807">
    <property type="entry name" value="Helical backbone' metal receptor"/>
    <property type="match status" value="1"/>
</dbReference>
<dbReference type="GO" id="GO:0030288">
    <property type="term" value="C:outer membrane-bounded periplasmic space"/>
    <property type="evidence" value="ECO:0007669"/>
    <property type="project" value="TreeGrafter"/>
</dbReference>
<keyword evidence="9" id="KW-1185">Reference proteome</keyword>
<dbReference type="Gene3D" id="3.40.50.1980">
    <property type="entry name" value="Nitrogenase molybdenum iron protein domain"/>
    <property type="match status" value="2"/>
</dbReference>
<dbReference type="InterPro" id="IPR002491">
    <property type="entry name" value="ABC_transptr_periplasmic_BD"/>
</dbReference>
<dbReference type="PROSITE" id="PS50983">
    <property type="entry name" value="FE_B12_PBP"/>
    <property type="match status" value="1"/>
</dbReference>
<organism evidence="8 9">
    <name type="scientific">Cohnella phaseoli</name>
    <dbReference type="NCBI Taxonomy" id="456490"/>
    <lineage>
        <taxon>Bacteria</taxon>
        <taxon>Bacillati</taxon>
        <taxon>Bacillota</taxon>
        <taxon>Bacilli</taxon>
        <taxon>Bacillales</taxon>
        <taxon>Paenibacillaceae</taxon>
        <taxon>Cohnella</taxon>
    </lineage>
</organism>
<comment type="similarity">
    <text evidence="2">Belongs to the bacterial solute-binding protein 8 family.</text>
</comment>
<dbReference type="AlphaFoldDB" id="A0A3D9HUD1"/>
<evidence type="ECO:0000256" key="3">
    <source>
        <dbReference type="ARBA" id="ARBA00022448"/>
    </source>
</evidence>
<keyword evidence="3" id="KW-0813">Transport</keyword>
<evidence type="ECO:0000256" key="5">
    <source>
        <dbReference type="SAM" id="MobiDB-lite"/>
    </source>
</evidence>
<keyword evidence="4 6" id="KW-0732">Signal</keyword>
<dbReference type="PANTHER" id="PTHR30532:SF26">
    <property type="entry name" value="IRON(3+)-HYDROXAMATE-BINDING PROTEIN FHUD"/>
    <property type="match status" value="1"/>
</dbReference>
<evidence type="ECO:0000313" key="9">
    <source>
        <dbReference type="Proteomes" id="UP000256977"/>
    </source>
</evidence>
<reference evidence="8 9" key="1">
    <citation type="submission" date="2018-07" db="EMBL/GenBank/DDBJ databases">
        <title>Genomic Encyclopedia of Type Strains, Phase III (KMG-III): the genomes of soil and plant-associated and newly described type strains.</title>
        <authorList>
            <person name="Whitman W."/>
        </authorList>
    </citation>
    <scope>NUCLEOTIDE SEQUENCE [LARGE SCALE GENOMIC DNA]</scope>
    <source>
        <strain evidence="8 9">CECT 7287</strain>
    </source>
</reference>
<feature type="region of interest" description="Disordered" evidence="5">
    <location>
        <begin position="32"/>
        <end position="68"/>
    </location>
</feature>
<dbReference type="Pfam" id="PF01497">
    <property type="entry name" value="Peripla_BP_2"/>
    <property type="match status" value="1"/>
</dbReference>
<accession>A0A3D9HUD1</accession>
<sequence>MSVIRKPTAIVALMLLLVVSALLGACGNDKAAESGGASSPANSPAASPTSTPSSSPSASASSEAGEGETRIVSTVNGDVEIPANPQRIVALYYHHILYALGEKPVGANLTWWGGSPFLQEQEAGLTDVGGPPSLEAVAALEPDLIIMNSNNAEDYEQFAKIAPSVLIPYDGNRNVYEDAEEVAKLLGKPEAASQLRADFEKKAEAARAKIENVVKSGAKAAIIRIDGNGGQFTAFGDNYGRGGWSIYRGLKLEFPAKIQEAVIDSGAQIVQELPLEQLPEYVEDADYLFVSNEGVGLEVVQDSSIWKGLPAVKGNRVIELDKKFFYFDPISISAQIDLIADLLAKK</sequence>
<dbReference type="PROSITE" id="PS51257">
    <property type="entry name" value="PROKAR_LIPOPROTEIN"/>
    <property type="match status" value="1"/>
</dbReference>
<protein>
    <submittedName>
        <fullName evidence="8">Iron complex transport system substrate-binding protein</fullName>
    </submittedName>
</protein>
<dbReference type="EMBL" id="QRDZ01000052">
    <property type="protein sequence ID" value="RED53025.1"/>
    <property type="molecule type" value="Genomic_DNA"/>
</dbReference>
<evidence type="ECO:0000256" key="4">
    <source>
        <dbReference type="ARBA" id="ARBA00022729"/>
    </source>
</evidence>
<evidence type="ECO:0000313" key="8">
    <source>
        <dbReference type="EMBL" id="RED53025.1"/>
    </source>
</evidence>
<evidence type="ECO:0000256" key="1">
    <source>
        <dbReference type="ARBA" id="ARBA00004196"/>
    </source>
</evidence>
<proteinExistence type="inferred from homology"/>
<feature type="signal peptide" evidence="6">
    <location>
        <begin position="1"/>
        <end position="31"/>
    </location>
</feature>
<evidence type="ECO:0000259" key="7">
    <source>
        <dbReference type="PROSITE" id="PS50983"/>
    </source>
</evidence>
<dbReference type="RefSeq" id="WP_181918162.1">
    <property type="nucleotide sequence ID" value="NZ_QRDZ01000052.1"/>
</dbReference>
<evidence type="ECO:0000256" key="6">
    <source>
        <dbReference type="SAM" id="SignalP"/>
    </source>
</evidence>
<comment type="caution">
    <text evidence="8">The sequence shown here is derived from an EMBL/GenBank/DDBJ whole genome shotgun (WGS) entry which is preliminary data.</text>
</comment>
<dbReference type="Proteomes" id="UP000256977">
    <property type="component" value="Unassembled WGS sequence"/>
</dbReference>
<comment type="subcellular location">
    <subcellularLocation>
        <location evidence="1">Cell envelope</location>
    </subcellularLocation>
</comment>